<dbReference type="InterPro" id="IPR021840">
    <property type="entry name" value="DUF3433"/>
</dbReference>
<keyword evidence="1" id="KW-0812">Transmembrane</keyword>
<evidence type="ECO:0000313" key="3">
    <source>
        <dbReference type="Proteomes" id="UP000481858"/>
    </source>
</evidence>
<dbReference type="OrthoDB" id="5332281at2759"/>
<dbReference type="PANTHER" id="PTHR37544">
    <property type="entry name" value="SPRAY-RELATED"/>
    <property type="match status" value="1"/>
</dbReference>
<name>A0A7C8ITB2_9PEZI</name>
<keyword evidence="1" id="KW-0472">Membrane</keyword>
<keyword evidence="3" id="KW-1185">Reference proteome</keyword>
<dbReference type="Pfam" id="PF11915">
    <property type="entry name" value="DUF3433"/>
    <property type="match status" value="2"/>
</dbReference>
<accession>A0A7C8ITB2</accession>
<reference evidence="2 3" key="1">
    <citation type="submission" date="2019-12" db="EMBL/GenBank/DDBJ databases">
        <title>Draft genome sequence of the ascomycete Xylaria multiplex DSM 110363.</title>
        <authorList>
            <person name="Buettner E."/>
            <person name="Kellner H."/>
        </authorList>
    </citation>
    <scope>NUCLEOTIDE SEQUENCE [LARGE SCALE GENOMIC DNA]</scope>
    <source>
        <strain evidence="2 3">DSM 110363</strain>
    </source>
</reference>
<feature type="transmembrane region" description="Helical" evidence="1">
    <location>
        <begin position="449"/>
        <end position="472"/>
    </location>
</feature>
<dbReference type="PANTHER" id="PTHR37544:SF3">
    <property type="entry name" value="SPRAY"/>
    <property type="match status" value="1"/>
</dbReference>
<keyword evidence="1" id="KW-1133">Transmembrane helix</keyword>
<organism evidence="2 3">
    <name type="scientific">Xylaria multiplex</name>
    <dbReference type="NCBI Taxonomy" id="323545"/>
    <lineage>
        <taxon>Eukaryota</taxon>
        <taxon>Fungi</taxon>
        <taxon>Dikarya</taxon>
        <taxon>Ascomycota</taxon>
        <taxon>Pezizomycotina</taxon>
        <taxon>Sordariomycetes</taxon>
        <taxon>Xylariomycetidae</taxon>
        <taxon>Xylariales</taxon>
        <taxon>Xylariaceae</taxon>
        <taxon>Xylaria</taxon>
    </lineage>
</organism>
<evidence type="ECO:0000256" key="1">
    <source>
        <dbReference type="SAM" id="Phobius"/>
    </source>
</evidence>
<dbReference type="EMBL" id="WUBL01000066">
    <property type="protein sequence ID" value="KAF2967504.1"/>
    <property type="molecule type" value="Genomic_DNA"/>
</dbReference>
<dbReference type="InParanoid" id="A0A7C8ITB2"/>
<comment type="caution">
    <text evidence="2">The sequence shown here is derived from an EMBL/GenBank/DDBJ whole genome shotgun (WGS) entry which is preliminary data.</text>
</comment>
<feature type="transmembrane region" description="Helical" evidence="1">
    <location>
        <begin position="55"/>
        <end position="77"/>
    </location>
</feature>
<dbReference type="Proteomes" id="UP000481858">
    <property type="component" value="Unassembled WGS sequence"/>
</dbReference>
<sequence>MLQLQRARRKYIYPLRRSLSTLNQPTEAGDTTASKDSSDNTEIFYWHPSYLDWPVLAAFSITFLVLAISCQVLLYYSNRSYGLATSYQGLHYLWTYGPTAILTLIASFWARVEYQTKISAPWCRILKGTATSQQSVLLDYVSQFQPFAIYSAVKNKDYPVAASTLASLLLRLTIVISTSLIVLSPLDIRIEDVEVTLKSQFVDNPSGLSTGSHLAYTSLTALVSKDVPLPEGISAKYAYVQAETSIQNISGLITTVDGFEAGLHCDPATVSLSVDTEQESPERDSRGASLDLKSDSCEVSLDVECPDVSGHNSADNFQEPCNSLALSVERCKGSNNTHEMVIGIAASTFMYTPGSPLNSGKSERNDGIADIPVERSKYQLWTVFPGLLSALINIYTASVDADTRSQGPLLRLRHGAAFEALCLDLVDRHTSTLVLEEVRSRGFESLASTLAVVVTSLLAIFSASLFFATTMLGETQVQLKPSSLIYYPTNIEDHDSKLDLLSHTVGEMILLENASYPAFTYQDLTFPSLVLDGTPPSHFAQSGVVYNVTVPAVRPDFTNCRLYDSSQIDIIRGNSPFTFETFFEAIIHPESGCGTDKFYLPTGIDITTMTRDHVYFGNSSFETTKSCSTHVWIWGSWANVSSDDAKAGFRSIYALGCNDTIQTVETSVEFIAQTMAVNPYNPPMPNYLDAVSLTPTNPSPLFHIYIDLPPIARPESDAGLDSFFTIITSSRYAIPVSYLGDTSKVSAVVESIQFHHRILAVQILDQQWRFQNRNLSDSLNLDIPTVLNATARDPSGRNRVVQDVVATRVLQSLLSATLVCLGVNWFLMRNVDVVPRSPTSIANWMALLADGNLDDFLPRDAGQMPLDKISRWCFGLDAVFYLGFRKSPVSGKDVLGIYVVSRHSTLDEPVESGI</sequence>
<feature type="transmembrane region" description="Helical" evidence="1">
    <location>
        <begin position="89"/>
        <end position="110"/>
    </location>
</feature>
<protein>
    <submittedName>
        <fullName evidence="2">Uncharacterized protein</fullName>
    </submittedName>
</protein>
<gene>
    <name evidence="2" type="ORF">GQX73_g6066</name>
</gene>
<evidence type="ECO:0000313" key="2">
    <source>
        <dbReference type="EMBL" id="KAF2967504.1"/>
    </source>
</evidence>
<dbReference type="AlphaFoldDB" id="A0A7C8ITB2"/>
<proteinExistence type="predicted"/>